<reference evidence="2" key="1">
    <citation type="journal article" date="2023" name="Hortic. Res.">
        <title>A chromosome-level phased genome enabling allele-level studies in sweet orange: a case study on citrus Huanglongbing tolerance.</title>
        <authorList>
            <person name="Wu B."/>
            <person name="Yu Q."/>
            <person name="Deng Z."/>
            <person name="Duan Y."/>
            <person name="Luo F."/>
            <person name="Gmitter F. Jr."/>
        </authorList>
    </citation>
    <scope>NUCLEOTIDE SEQUENCE [LARGE SCALE GENOMIC DNA]</scope>
    <source>
        <strain evidence="2">cv. Valencia</strain>
    </source>
</reference>
<sequence>MASSSFGLTSQSKYDVFLSFRGEDTRDNFTSHLHAALCRKKIKTFIDEELNRGDEISLAILKAIEGSKISVIIFSKNYASSKWCLDELVKILQCHKMNGQMVVPVFYRVDPSDVRKQSGRFKDAFVKHAKQFKDMPEKIQNWRAVLTEASNLSGWDSMTIRSEAQLVEVIVKDILEKLEKITIPKDFDGLIGLNSRIQKIKSLLCIGLPVFRIIGIWGMGGMGKTTIAGAIFNLISSEFEGKCFMANVREESEKVGGLVHLREQVLSEVLEENIAIRTPDLPEYIRERLKRMKIFIVLDDVNKVRQLEYLTGGLDRFGPGSRIIVTTRDKRVLDNFGIANTYIYKVKGLNYSEALELFCNFAFKQSNCPDGLFTLSKHIVGYCKGNPLALRVLGSFLHRKSKLDWENALENLKRSSDFEIYDVLKISYNELNPEEKSLFLDIACFFAGEDKNLVTKILDDSNYVLNVLVDKSLLRISRYNKLQMHDLLQEMGREIVRQESVKEPGKRSRLWDHEDVYHVLKRNKGTDVIAGIFLDLSKIRDIHLGSRAFENMTNLRLLKFYLPNRRGDPIMSSKVHLDQGLDYLPEELTYLHWHGYPLRTLPTNLITDKLVVLNLPCSNVELLWEEKKEAFKLKSVDLCNSQNLTRMPDLSETPNLERIYLLNCTNLPFISSSIENLNNLSMLRLEGCKNLRTFPRIHFTCSVTIDFTSCINLAEFPKISGNIKVLKLARTWIEEVPSSIESLTNLEVLDLAHCKRLNRLSASICKLKSLSWLRLYNCSKLKSFPGILENMVRLEYIDLRLTAIKELPSSVEHLEGLKELRMEYCYKLGKLPDNLGSLRSLKHLHAGKSAISQLPSSIADLKQVEELSFYGCRGLVLTSVLSGLSSLQRLDLRDCDIIEIPQDIGSLLSLEKLDISGNNFESLPASIKQLSQLRWLYLRNCNRLKSLPELPFGLCFLDARNCKQLQSLPEIPSCLEELEEIDTSILETLSNHSRIYFNFIDCLKLNDKANKKILADSKLRIQRMAIASLRLSMYVKEYREPPVIKICLPGNEIPDWFSHQCLGSSLTVQLPQHSCNGSFIGFAFCIVIVLEKDHKARDRIYYHFEIKTPSGTKTDHPSVFEQSFHSDQVILGFFPCWNIGLVDNDGNISLQFSVQYPCSEKTPKVHRCGVCPVYAHPNGTKPNTFTVNVLPPNEEECTQIRKLHYDFHDNVGTSGTSESIDRSGELEFLVFPYNRKGRRLICVSCVSATYLLFILSHNLFSKQTRQEH</sequence>
<gene>
    <name evidence="1" type="ORF">KPL71_009151</name>
</gene>
<dbReference type="EMBL" id="CM039172">
    <property type="protein sequence ID" value="KAH9782997.1"/>
    <property type="molecule type" value="Genomic_DNA"/>
</dbReference>
<protein>
    <submittedName>
        <fullName evidence="1">Disease resistance-like protein DSC1</fullName>
    </submittedName>
</protein>
<name>A0ACB8MBG6_CITSI</name>
<keyword evidence="2" id="KW-1185">Reference proteome</keyword>
<evidence type="ECO:0000313" key="1">
    <source>
        <dbReference type="EMBL" id="KAH9782997.1"/>
    </source>
</evidence>
<accession>A0ACB8MBG6</accession>
<organism evidence="1 2">
    <name type="scientific">Citrus sinensis</name>
    <name type="common">Sweet orange</name>
    <name type="synonym">Citrus aurantium var. sinensis</name>
    <dbReference type="NCBI Taxonomy" id="2711"/>
    <lineage>
        <taxon>Eukaryota</taxon>
        <taxon>Viridiplantae</taxon>
        <taxon>Streptophyta</taxon>
        <taxon>Embryophyta</taxon>
        <taxon>Tracheophyta</taxon>
        <taxon>Spermatophyta</taxon>
        <taxon>Magnoliopsida</taxon>
        <taxon>eudicotyledons</taxon>
        <taxon>Gunneridae</taxon>
        <taxon>Pentapetalae</taxon>
        <taxon>rosids</taxon>
        <taxon>malvids</taxon>
        <taxon>Sapindales</taxon>
        <taxon>Rutaceae</taxon>
        <taxon>Aurantioideae</taxon>
        <taxon>Citrus</taxon>
    </lineage>
</organism>
<dbReference type="Proteomes" id="UP000829398">
    <property type="component" value="Chromosome 3"/>
</dbReference>
<proteinExistence type="predicted"/>
<comment type="caution">
    <text evidence="1">The sequence shown here is derived from an EMBL/GenBank/DDBJ whole genome shotgun (WGS) entry which is preliminary data.</text>
</comment>
<evidence type="ECO:0000313" key="2">
    <source>
        <dbReference type="Proteomes" id="UP000829398"/>
    </source>
</evidence>